<dbReference type="GO" id="GO:0008270">
    <property type="term" value="F:zinc ion binding"/>
    <property type="evidence" value="ECO:0007669"/>
    <property type="project" value="TreeGrafter"/>
</dbReference>
<dbReference type="PANTHER" id="PTHR33202">
    <property type="entry name" value="ZINC UPTAKE REGULATION PROTEIN"/>
    <property type="match status" value="1"/>
</dbReference>
<dbReference type="GO" id="GO:0003700">
    <property type="term" value="F:DNA-binding transcription factor activity"/>
    <property type="evidence" value="ECO:0007669"/>
    <property type="project" value="InterPro"/>
</dbReference>
<dbReference type="GO" id="GO:0005829">
    <property type="term" value="C:cytosol"/>
    <property type="evidence" value="ECO:0007669"/>
    <property type="project" value="TreeGrafter"/>
</dbReference>
<proteinExistence type="predicted"/>
<evidence type="ECO:0000313" key="6">
    <source>
        <dbReference type="Proteomes" id="UP000240535"/>
    </source>
</evidence>
<keyword evidence="4" id="KW-0862">Zinc</keyword>
<reference evidence="6" key="1">
    <citation type="submission" date="2017-10" db="EMBL/GenBank/DDBJ databases">
        <title>Campylobacter species from seals.</title>
        <authorList>
            <person name="Gilbert M.J."/>
            <person name="Zomer A.L."/>
            <person name="Timmerman A.J."/>
            <person name="Duim B."/>
            <person name="Wagenaar J.A."/>
        </authorList>
    </citation>
    <scope>NUCLEOTIDE SEQUENCE [LARGE SCALE GENOMIC DNA]</scope>
    <source>
        <strain evidence="6">17S00004-5</strain>
    </source>
</reference>
<dbReference type="SUPFAM" id="SSF46785">
    <property type="entry name" value="Winged helix' DNA-binding domain"/>
    <property type="match status" value="1"/>
</dbReference>
<gene>
    <name evidence="5" type="ORF">CQ405_00145</name>
</gene>
<organism evidence="5 6">
    <name type="scientific">Campylobacter blaseri</name>
    <dbReference type="NCBI Taxonomy" id="2042961"/>
    <lineage>
        <taxon>Bacteria</taxon>
        <taxon>Pseudomonadati</taxon>
        <taxon>Campylobacterota</taxon>
        <taxon>Epsilonproteobacteria</taxon>
        <taxon>Campylobacterales</taxon>
        <taxon>Campylobacteraceae</taxon>
        <taxon>Campylobacter</taxon>
    </lineage>
</organism>
<dbReference type="GO" id="GO:1900376">
    <property type="term" value="P:regulation of secondary metabolite biosynthetic process"/>
    <property type="evidence" value="ECO:0007669"/>
    <property type="project" value="TreeGrafter"/>
</dbReference>
<dbReference type="Proteomes" id="UP000240535">
    <property type="component" value="Unassembled WGS sequence"/>
</dbReference>
<evidence type="ECO:0000256" key="2">
    <source>
        <dbReference type="ARBA" id="ARBA00020910"/>
    </source>
</evidence>
<dbReference type="GO" id="GO:0045892">
    <property type="term" value="P:negative regulation of DNA-templated transcription"/>
    <property type="evidence" value="ECO:0007669"/>
    <property type="project" value="TreeGrafter"/>
</dbReference>
<protein>
    <recommendedName>
        <fullName evidence="2">Ferric uptake regulation protein</fullName>
    </recommendedName>
</protein>
<keyword evidence="6" id="KW-1185">Reference proteome</keyword>
<accession>A0A2P8R3D7</accession>
<dbReference type="InterPro" id="IPR036390">
    <property type="entry name" value="WH_DNA-bd_sf"/>
</dbReference>
<comment type="cofactor">
    <cofactor evidence="4">
        <name>Zn(2+)</name>
        <dbReference type="ChEBI" id="CHEBI:29105"/>
    </cofactor>
    <text evidence="4">Binds 1 zinc ion per subunit.</text>
</comment>
<dbReference type="AlphaFoldDB" id="A0A2P8R3D7"/>
<name>A0A2P8R3D7_9BACT</name>
<evidence type="ECO:0000313" key="5">
    <source>
        <dbReference type="EMBL" id="PSM53004.1"/>
    </source>
</evidence>
<dbReference type="RefSeq" id="WP_106869352.1">
    <property type="nucleotide sequence ID" value="NZ_CP053841.1"/>
</dbReference>
<keyword evidence="4" id="KW-0479">Metal-binding</keyword>
<feature type="binding site" evidence="4">
    <location>
        <position position="87"/>
    </location>
    <ligand>
        <name>Zn(2+)</name>
        <dbReference type="ChEBI" id="CHEBI:29105"/>
    </ligand>
</feature>
<feature type="binding site" evidence="4">
    <location>
        <position position="84"/>
    </location>
    <ligand>
        <name>Zn(2+)</name>
        <dbReference type="ChEBI" id="CHEBI:29105"/>
    </ligand>
</feature>
<dbReference type="InterPro" id="IPR036388">
    <property type="entry name" value="WH-like_DNA-bd_sf"/>
</dbReference>
<comment type="subunit">
    <text evidence="1">Homodimer.</text>
</comment>
<dbReference type="GO" id="GO:0000976">
    <property type="term" value="F:transcription cis-regulatory region binding"/>
    <property type="evidence" value="ECO:0007669"/>
    <property type="project" value="TreeGrafter"/>
</dbReference>
<dbReference type="Gene3D" id="1.10.10.10">
    <property type="entry name" value="Winged helix-like DNA-binding domain superfamily/Winged helix DNA-binding domain"/>
    <property type="match status" value="1"/>
</dbReference>
<dbReference type="InterPro" id="IPR002481">
    <property type="entry name" value="FUR"/>
</dbReference>
<dbReference type="EMBL" id="PDHH01000001">
    <property type="protein sequence ID" value="PSM53004.1"/>
    <property type="molecule type" value="Genomic_DNA"/>
</dbReference>
<sequence length="117" mass="13626">MDIKKFLNEHGITPTSLREEIINILSNIEKPISCDELVEQTSANKTTIYRNLTLFEEKNILISSETNRKHFYELAKEAKAYFVCDKCHKMEEITMPNLDKKHVKSVVIKGICDECYK</sequence>
<dbReference type="OrthoDB" id="8659436at2"/>
<evidence type="ECO:0000256" key="3">
    <source>
        <dbReference type="ARBA" id="ARBA00023004"/>
    </source>
</evidence>
<keyword evidence="3" id="KW-0408">Iron</keyword>
<dbReference type="PANTHER" id="PTHR33202:SF2">
    <property type="entry name" value="FERRIC UPTAKE REGULATION PROTEIN"/>
    <property type="match status" value="1"/>
</dbReference>
<evidence type="ECO:0000256" key="1">
    <source>
        <dbReference type="ARBA" id="ARBA00011738"/>
    </source>
</evidence>
<comment type="caution">
    <text evidence="5">The sequence shown here is derived from an EMBL/GenBank/DDBJ whole genome shotgun (WGS) entry which is preliminary data.</text>
</comment>
<evidence type="ECO:0000256" key="4">
    <source>
        <dbReference type="PIRSR" id="PIRSR602481-1"/>
    </source>
</evidence>
<dbReference type="Pfam" id="PF01475">
    <property type="entry name" value="FUR"/>
    <property type="match status" value="1"/>
</dbReference>